<keyword evidence="2" id="KW-1003">Cell membrane</keyword>
<accession>A0A1Q8SXM7</accession>
<protein>
    <recommendedName>
        <fullName evidence="7">TRAP transporter large permease protein</fullName>
    </recommendedName>
</protein>
<keyword evidence="7" id="KW-0813">Transport</keyword>
<evidence type="ECO:0000256" key="6">
    <source>
        <dbReference type="ARBA" id="ARBA00023136"/>
    </source>
</evidence>
<dbReference type="STRING" id="404433.BTW07_01515"/>
<evidence type="ECO:0000256" key="7">
    <source>
        <dbReference type="RuleBase" id="RU369079"/>
    </source>
</evidence>
<name>A0A1Q8SXM7_9GAMM</name>
<evidence type="ECO:0000259" key="8">
    <source>
        <dbReference type="Pfam" id="PF06808"/>
    </source>
</evidence>
<feature type="transmembrane region" description="Helical" evidence="7">
    <location>
        <begin position="170"/>
        <end position="195"/>
    </location>
</feature>
<evidence type="ECO:0000313" key="9">
    <source>
        <dbReference type="EMBL" id="OLO06198.1"/>
    </source>
</evidence>
<gene>
    <name evidence="9" type="ORF">BTW07_01515</name>
</gene>
<dbReference type="Proteomes" id="UP000186878">
    <property type="component" value="Unassembled WGS sequence"/>
</dbReference>
<feature type="transmembrane region" description="Helical" evidence="7">
    <location>
        <begin position="215"/>
        <end position="236"/>
    </location>
</feature>
<comment type="caution">
    <text evidence="9">The sequence shown here is derived from an EMBL/GenBank/DDBJ whole genome shotgun (WGS) entry which is preliminary data.</text>
</comment>
<dbReference type="PANTHER" id="PTHR33362:SF5">
    <property type="entry name" value="C4-DICARBOXYLATE TRAP TRANSPORTER LARGE PERMEASE PROTEIN DCTM"/>
    <property type="match status" value="1"/>
</dbReference>
<proteinExistence type="inferred from homology"/>
<feature type="transmembrane region" description="Helical" evidence="7">
    <location>
        <begin position="359"/>
        <end position="382"/>
    </location>
</feature>
<dbReference type="GO" id="GO:0005886">
    <property type="term" value="C:plasma membrane"/>
    <property type="evidence" value="ECO:0007669"/>
    <property type="project" value="UniProtKB-SubCell"/>
</dbReference>
<evidence type="ECO:0000256" key="4">
    <source>
        <dbReference type="ARBA" id="ARBA00022692"/>
    </source>
</evidence>
<evidence type="ECO:0000256" key="5">
    <source>
        <dbReference type="ARBA" id="ARBA00022989"/>
    </source>
</evidence>
<evidence type="ECO:0000313" key="10">
    <source>
        <dbReference type="Proteomes" id="UP000186878"/>
    </source>
</evidence>
<keyword evidence="6 7" id="KW-0472">Membrane</keyword>
<feature type="transmembrane region" description="Helical" evidence="7">
    <location>
        <begin position="278"/>
        <end position="299"/>
    </location>
</feature>
<dbReference type="NCBIfam" id="TIGR00786">
    <property type="entry name" value="dctM"/>
    <property type="match status" value="1"/>
</dbReference>
<feature type="domain" description="TRAP C4-dicarboxylate transport system permease DctM subunit" evidence="8">
    <location>
        <begin position="8"/>
        <end position="418"/>
    </location>
</feature>
<dbReference type="RefSeq" id="WP_075568367.1">
    <property type="nucleotide sequence ID" value="NZ_MSDO01000001.1"/>
</dbReference>
<feature type="transmembrane region" description="Helical" evidence="7">
    <location>
        <begin position="135"/>
        <end position="158"/>
    </location>
</feature>
<reference evidence="9 10" key="1">
    <citation type="submission" date="2016-12" db="EMBL/GenBank/DDBJ databases">
        <title>Draft genome sequences of strains Salinicola socius SMB35, Salinicola sp. MH3R3-1 and Chromohalobacter sp. SMB17 from the Verkhnekamsk potash mining region of Russia.</title>
        <authorList>
            <person name="Mavrodi D.V."/>
            <person name="Olsson B.E."/>
            <person name="Korsakova E.S."/>
            <person name="Pyankova A."/>
            <person name="Mavrodi O.V."/>
            <person name="Plotnikova E.G."/>
        </authorList>
    </citation>
    <scope>NUCLEOTIDE SEQUENCE [LARGE SCALE GENOMIC DNA]</scope>
    <source>
        <strain evidence="9 10">SMB35</strain>
    </source>
</reference>
<dbReference type="InterPro" id="IPR004681">
    <property type="entry name" value="TRAP_DctM"/>
</dbReference>
<evidence type="ECO:0000256" key="2">
    <source>
        <dbReference type="ARBA" id="ARBA00022475"/>
    </source>
</evidence>
<comment type="similarity">
    <text evidence="7">Belongs to the TRAP transporter large permease family.</text>
</comment>
<keyword evidence="5 7" id="KW-1133">Transmembrane helix</keyword>
<dbReference type="AlphaFoldDB" id="A0A1Q8SXM7"/>
<evidence type="ECO:0000256" key="1">
    <source>
        <dbReference type="ARBA" id="ARBA00004429"/>
    </source>
</evidence>
<comment type="subunit">
    <text evidence="7">The complex comprises the extracytoplasmic solute receptor protein and the two transmembrane proteins.</text>
</comment>
<keyword evidence="3 7" id="KW-0997">Cell inner membrane</keyword>
<dbReference type="GO" id="GO:0022857">
    <property type="term" value="F:transmembrane transporter activity"/>
    <property type="evidence" value="ECO:0007669"/>
    <property type="project" value="UniProtKB-UniRule"/>
</dbReference>
<feature type="transmembrane region" description="Helical" evidence="7">
    <location>
        <begin position="6"/>
        <end position="30"/>
    </location>
</feature>
<evidence type="ECO:0000256" key="3">
    <source>
        <dbReference type="ARBA" id="ARBA00022519"/>
    </source>
</evidence>
<dbReference type="Pfam" id="PF06808">
    <property type="entry name" value="DctM"/>
    <property type="match status" value="1"/>
</dbReference>
<organism evidence="9 10">
    <name type="scientific">Salinicola socius</name>
    <dbReference type="NCBI Taxonomy" id="404433"/>
    <lineage>
        <taxon>Bacteria</taxon>
        <taxon>Pseudomonadati</taxon>
        <taxon>Pseudomonadota</taxon>
        <taxon>Gammaproteobacteria</taxon>
        <taxon>Oceanospirillales</taxon>
        <taxon>Halomonadaceae</taxon>
        <taxon>Salinicola</taxon>
    </lineage>
</organism>
<comment type="subcellular location">
    <subcellularLocation>
        <location evidence="1 7">Cell inner membrane</location>
        <topology evidence="1 7">Multi-pass membrane protein</topology>
    </subcellularLocation>
</comment>
<keyword evidence="4 7" id="KW-0812">Transmembrane</keyword>
<dbReference type="EMBL" id="MSDO01000001">
    <property type="protein sequence ID" value="OLO06198.1"/>
    <property type="molecule type" value="Genomic_DNA"/>
</dbReference>
<dbReference type="InterPro" id="IPR010656">
    <property type="entry name" value="DctM"/>
</dbReference>
<feature type="transmembrane region" description="Helical" evidence="7">
    <location>
        <begin position="242"/>
        <end position="257"/>
    </location>
</feature>
<dbReference type="PIRSF" id="PIRSF006066">
    <property type="entry name" value="HI0050"/>
    <property type="match status" value="1"/>
</dbReference>
<sequence>MLLYLSIGILALLLTGIPVAIVLFLLAFGVDQFFSFFPLMRALGQNLWSAADSFLLIAIPLFVLMGEIIVRAGIAERAYRAMDHWLSWLPGGLLHANVMTSMLFSATSGSSVATAATISTVALPQGDKLGYHPRLFCGSIAAGGTLGILIPPSINLIVYGFLTETSIPKLFVAGLLPGLLLTGLFMLTAILFCAIKPSLGGPRSHSSWPERLRHLKFLLPLLILFVAIVGSIYTGWATPTEAAAIGVVVALILAAFNRRLDWRMLTEALDNTVRTTSMILFIMLAASFLNFALASAGLSNQLTQLLTQLDLSPMGLLLCVLALLVILGFFIETLSMMVITLPIIAPLLFAAGFDKVWFGVVMILFVEMALITPPVGLNLYIVQASRRGKPFSDVIIGTLPFIAAMLVMAVLLIAFPSIALWLPNSL</sequence>
<feature type="transmembrane region" description="Helical" evidence="7">
    <location>
        <begin position="394"/>
        <end position="422"/>
    </location>
</feature>
<feature type="transmembrane region" description="Helical" evidence="7">
    <location>
        <begin position="311"/>
        <end position="331"/>
    </location>
</feature>
<dbReference type="PANTHER" id="PTHR33362">
    <property type="entry name" value="SIALIC ACID TRAP TRANSPORTER PERMEASE PROTEIN SIAT-RELATED"/>
    <property type="match status" value="1"/>
</dbReference>
<feature type="transmembrane region" description="Helical" evidence="7">
    <location>
        <begin position="336"/>
        <end position="353"/>
    </location>
</feature>
<comment type="function">
    <text evidence="7">Part of the tripartite ATP-independent periplasmic (TRAP) transport system.</text>
</comment>
<keyword evidence="10" id="KW-1185">Reference proteome</keyword>
<dbReference type="OrthoDB" id="9796052at2"/>
<feature type="transmembrane region" description="Helical" evidence="7">
    <location>
        <begin position="51"/>
        <end position="74"/>
    </location>
</feature>